<evidence type="ECO:0000256" key="1">
    <source>
        <dbReference type="ARBA" id="ARBA00004123"/>
    </source>
</evidence>
<keyword evidence="11" id="KW-0378">Hydrolase</keyword>
<evidence type="ECO:0000256" key="9">
    <source>
        <dbReference type="ARBA" id="ARBA00022691"/>
    </source>
</evidence>
<dbReference type="InterPro" id="IPR009000">
    <property type="entry name" value="Transl_B-barrel_sf"/>
</dbReference>
<keyword evidence="15" id="KW-0137">Centromere</keyword>
<organism evidence="22 23">
    <name type="scientific">Brenthis ino</name>
    <name type="common">lesser marbled fritillary</name>
    <dbReference type="NCBI Taxonomy" id="405034"/>
    <lineage>
        <taxon>Eukaryota</taxon>
        <taxon>Metazoa</taxon>
        <taxon>Ecdysozoa</taxon>
        <taxon>Arthropoda</taxon>
        <taxon>Hexapoda</taxon>
        <taxon>Insecta</taxon>
        <taxon>Pterygota</taxon>
        <taxon>Neoptera</taxon>
        <taxon>Endopterygota</taxon>
        <taxon>Lepidoptera</taxon>
        <taxon>Glossata</taxon>
        <taxon>Ditrysia</taxon>
        <taxon>Papilionoidea</taxon>
        <taxon>Nymphalidae</taxon>
        <taxon>Heliconiinae</taxon>
        <taxon>Argynnini</taxon>
        <taxon>Brenthis</taxon>
    </lineage>
</organism>
<evidence type="ECO:0000259" key="18">
    <source>
        <dbReference type="PROSITE" id="PS50013"/>
    </source>
</evidence>
<feature type="domain" description="Pre-SET" evidence="20">
    <location>
        <begin position="331"/>
        <end position="390"/>
    </location>
</feature>
<feature type="region of interest" description="Disordered" evidence="17">
    <location>
        <begin position="112"/>
        <end position="133"/>
    </location>
</feature>
<evidence type="ECO:0000256" key="12">
    <source>
        <dbReference type="ARBA" id="ARBA00022917"/>
    </source>
</evidence>
<dbReference type="GO" id="GO:0005829">
    <property type="term" value="C:cytosol"/>
    <property type="evidence" value="ECO:0007669"/>
    <property type="project" value="TreeGrafter"/>
</dbReference>
<evidence type="ECO:0000256" key="11">
    <source>
        <dbReference type="ARBA" id="ARBA00022801"/>
    </source>
</evidence>
<dbReference type="InterPro" id="IPR027417">
    <property type="entry name" value="P-loop_NTPase"/>
</dbReference>
<keyword evidence="6" id="KW-0158">Chromosome</keyword>
<dbReference type="InterPro" id="IPR044128">
    <property type="entry name" value="eIF2g_GTP-bd"/>
</dbReference>
<dbReference type="PROSITE" id="PS50013">
    <property type="entry name" value="CHROMO_2"/>
    <property type="match status" value="1"/>
</dbReference>
<keyword evidence="23" id="KW-1185">Reference proteome</keyword>
<dbReference type="InterPro" id="IPR004161">
    <property type="entry name" value="EFTu-like_2"/>
</dbReference>
<comment type="similarity">
    <text evidence="4">Belongs to the TRAFAC class translation factor GTPase superfamily. Classic translation factor GTPase family. EF-Tu/EF-1A subfamily.</text>
</comment>
<keyword evidence="9" id="KW-0949">S-adenosyl-L-methionine</keyword>
<dbReference type="Pfam" id="PF00009">
    <property type="entry name" value="GTP_EFTU"/>
    <property type="match status" value="1"/>
</dbReference>
<evidence type="ECO:0000256" key="2">
    <source>
        <dbReference type="ARBA" id="ARBA00004496"/>
    </source>
</evidence>
<feature type="compositionally biased region" description="Polar residues" evidence="17">
    <location>
        <begin position="544"/>
        <end position="558"/>
    </location>
</feature>
<dbReference type="GO" id="GO:0000049">
    <property type="term" value="F:tRNA binding"/>
    <property type="evidence" value="ECO:0007669"/>
    <property type="project" value="InterPro"/>
</dbReference>
<dbReference type="InterPro" id="IPR000795">
    <property type="entry name" value="T_Tr_GTP-bd_dom"/>
</dbReference>
<dbReference type="GO" id="GO:0005634">
    <property type="term" value="C:nucleus"/>
    <property type="evidence" value="ECO:0007669"/>
    <property type="project" value="UniProtKB-SubCell"/>
</dbReference>
<gene>
    <name evidence="22" type="ORF">BINO364_LOCUS6327</name>
</gene>
<dbReference type="InterPro" id="IPR044127">
    <property type="entry name" value="eIF2g_dom_2"/>
</dbReference>
<dbReference type="InterPro" id="IPR015256">
    <property type="entry name" value="eIF2g_C"/>
</dbReference>
<keyword evidence="8" id="KW-0489">Methyltransferase</keyword>
<keyword evidence="10" id="KW-0547">Nucleotide-binding</keyword>
<dbReference type="Pfam" id="PF09173">
    <property type="entry name" value="eIF2_C"/>
    <property type="match status" value="1"/>
</dbReference>
<dbReference type="SUPFAM" id="SSF50465">
    <property type="entry name" value="EF-Tu/eEF-1alpha/eIF2-gamma C-terminal domain"/>
    <property type="match status" value="1"/>
</dbReference>
<dbReference type="GO" id="GO:0005525">
    <property type="term" value="F:GTP binding"/>
    <property type="evidence" value="ECO:0007669"/>
    <property type="project" value="UniProtKB-KW"/>
</dbReference>
<dbReference type="Proteomes" id="UP000838878">
    <property type="component" value="Chromosome 14"/>
</dbReference>
<dbReference type="GO" id="GO:0008170">
    <property type="term" value="F:N-methyltransferase activity"/>
    <property type="evidence" value="ECO:0007669"/>
    <property type="project" value="UniProtKB-ARBA"/>
</dbReference>
<dbReference type="SUPFAM" id="SSF52540">
    <property type="entry name" value="P-loop containing nucleoside triphosphate hydrolases"/>
    <property type="match status" value="2"/>
</dbReference>
<dbReference type="GO" id="GO:0001731">
    <property type="term" value="P:formation of translation preinitiation complex"/>
    <property type="evidence" value="ECO:0007669"/>
    <property type="project" value="TreeGrafter"/>
</dbReference>
<comment type="catalytic activity">
    <reaction evidence="16">
        <text>GTP + H2O = GDP + phosphate + H(+)</text>
        <dbReference type="Rhea" id="RHEA:19669"/>
        <dbReference type="ChEBI" id="CHEBI:15377"/>
        <dbReference type="ChEBI" id="CHEBI:15378"/>
        <dbReference type="ChEBI" id="CHEBI:37565"/>
        <dbReference type="ChEBI" id="CHEBI:43474"/>
        <dbReference type="ChEBI" id="CHEBI:58189"/>
        <dbReference type="EC" id="3.6.5.3"/>
    </reaction>
</comment>
<dbReference type="GO" id="GO:0008270">
    <property type="term" value="F:zinc ion binding"/>
    <property type="evidence" value="ECO:0007669"/>
    <property type="project" value="InterPro"/>
</dbReference>
<dbReference type="InterPro" id="IPR001214">
    <property type="entry name" value="SET_dom"/>
</dbReference>
<feature type="domain" description="Chromo" evidence="18">
    <location>
        <begin position="139"/>
        <end position="198"/>
    </location>
</feature>
<dbReference type="OrthoDB" id="1045173at2759"/>
<dbReference type="InterPro" id="IPR007728">
    <property type="entry name" value="Pre-SET_dom"/>
</dbReference>
<dbReference type="PROSITE" id="PS00598">
    <property type="entry name" value="CHROMO_1"/>
    <property type="match status" value="1"/>
</dbReference>
<dbReference type="PROSITE" id="PS50280">
    <property type="entry name" value="SET"/>
    <property type="match status" value="1"/>
</dbReference>
<dbReference type="InterPro" id="IPR000953">
    <property type="entry name" value="Chromo/chromo_shadow_dom"/>
</dbReference>
<evidence type="ECO:0000256" key="13">
    <source>
        <dbReference type="ARBA" id="ARBA00023134"/>
    </source>
</evidence>
<dbReference type="PANTHER" id="PTHR42854:SF3">
    <property type="entry name" value="EUKARYOTIC TRANSLATION INITIATION FACTOR 2 SUBUNIT 3-RELATED"/>
    <property type="match status" value="1"/>
</dbReference>
<dbReference type="EMBL" id="OV170234">
    <property type="protein sequence ID" value="CAH0720055.1"/>
    <property type="molecule type" value="Genomic_DNA"/>
</dbReference>
<dbReference type="CDD" id="cd01888">
    <property type="entry name" value="eIF2_gamma"/>
    <property type="match status" value="1"/>
</dbReference>
<dbReference type="GO" id="GO:0042054">
    <property type="term" value="F:histone methyltransferase activity"/>
    <property type="evidence" value="ECO:0007669"/>
    <property type="project" value="InterPro"/>
</dbReference>
<evidence type="ECO:0000256" key="5">
    <source>
        <dbReference type="ARBA" id="ARBA00011986"/>
    </source>
</evidence>
<dbReference type="SUPFAM" id="SSF82199">
    <property type="entry name" value="SET domain"/>
    <property type="match status" value="1"/>
</dbReference>
<dbReference type="InterPro" id="IPR009001">
    <property type="entry name" value="Transl_elong_EF1A/Init_IF2_C"/>
</dbReference>
<dbReference type="Gene3D" id="2.40.30.10">
    <property type="entry name" value="Translation factors"/>
    <property type="match status" value="2"/>
</dbReference>
<dbReference type="Pfam" id="PF00385">
    <property type="entry name" value="Chromo"/>
    <property type="match status" value="1"/>
</dbReference>
<evidence type="ECO:0000256" key="16">
    <source>
        <dbReference type="ARBA" id="ARBA00048107"/>
    </source>
</evidence>
<dbReference type="GO" id="GO:0008757">
    <property type="term" value="F:S-adenosylmethionine-dependent methyltransferase activity"/>
    <property type="evidence" value="ECO:0007669"/>
    <property type="project" value="UniProtKB-ARBA"/>
</dbReference>
<dbReference type="FunFam" id="2.40.30.10:FF:000011">
    <property type="entry name" value="Eukaryotic translation initiation factor 2 subunit gamma"/>
    <property type="match status" value="1"/>
</dbReference>
<dbReference type="Pfam" id="PF03144">
    <property type="entry name" value="GTP_EFTU_D2"/>
    <property type="match status" value="1"/>
</dbReference>
<dbReference type="GO" id="GO:0005850">
    <property type="term" value="C:eukaryotic translation initiation factor 2 complex"/>
    <property type="evidence" value="ECO:0007669"/>
    <property type="project" value="TreeGrafter"/>
</dbReference>
<evidence type="ECO:0000256" key="4">
    <source>
        <dbReference type="ARBA" id="ARBA00007249"/>
    </source>
</evidence>
<evidence type="ECO:0000256" key="17">
    <source>
        <dbReference type="SAM" id="MobiDB-lite"/>
    </source>
</evidence>
<comment type="subcellular location">
    <subcellularLocation>
        <location evidence="3">Chromosome</location>
        <location evidence="3">Centromere</location>
    </subcellularLocation>
    <subcellularLocation>
        <location evidence="2">Cytoplasm</location>
    </subcellularLocation>
    <subcellularLocation>
        <location evidence="1">Nucleus</location>
    </subcellularLocation>
</comment>
<evidence type="ECO:0000313" key="22">
    <source>
        <dbReference type="EMBL" id="CAH0720055.1"/>
    </source>
</evidence>
<evidence type="ECO:0000256" key="10">
    <source>
        <dbReference type="ARBA" id="ARBA00022741"/>
    </source>
</evidence>
<dbReference type="PANTHER" id="PTHR42854">
    <property type="entry name" value="EUKARYOTIC TRANSLATION INITIATION FACTOR 2 SUBUNIT 3 FAMILY MEMBER"/>
    <property type="match status" value="1"/>
</dbReference>
<dbReference type="Pfam" id="PF00856">
    <property type="entry name" value="SET"/>
    <property type="match status" value="1"/>
</dbReference>
<feature type="region of interest" description="Disordered" evidence="17">
    <location>
        <begin position="534"/>
        <end position="558"/>
    </location>
</feature>
<dbReference type="AlphaFoldDB" id="A0A8J9VIH8"/>
<feature type="non-terminal residue" evidence="22">
    <location>
        <position position="967"/>
    </location>
</feature>
<dbReference type="InterPro" id="IPR016197">
    <property type="entry name" value="Chromo-like_dom_sf"/>
</dbReference>
<keyword evidence="13" id="KW-0342">GTP-binding</keyword>
<dbReference type="NCBIfam" id="NF003077">
    <property type="entry name" value="PRK04000.1"/>
    <property type="match status" value="1"/>
</dbReference>
<evidence type="ECO:0000259" key="20">
    <source>
        <dbReference type="PROSITE" id="PS50867"/>
    </source>
</evidence>
<dbReference type="CDD" id="cd15490">
    <property type="entry name" value="eIF2_gamma_III"/>
    <property type="match status" value="1"/>
</dbReference>
<dbReference type="InterPro" id="IPR023780">
    <property type="entry name" value="Chromo_domain"/>
</dbReference>
<dbReference type="SMART" id="SM00468">
    <property type="entry name" value="PreSET"/>
    <property type="match status" value="1"/>
</dbReference>
<dbReference type="GO" id="GO:0032259">
    <property type="term" value="P:methylation"/>
    <property type="evidence" value="ECO:0007669"/>
    <property type="project" value="UniProtKB-KW"/>
</dbReference>
<dbReference type="CDD" id="cd03688">
    <property type="entry name" value="eIF2_gamma_II"/>
    <property type="match status" value="1"/>
</dbReference>
<dbReference type="InterPro" id="IPR046341">
    <property type="entry name" value="SET_dom_sf"/>
</dbReference>
<keyword evidence="12" id="KW-0648">Protein biosynthesis</keyword>
<dbReference type="Gene3D" id="2.170.270.10">
    <property type="entry name" value="SET domain"/>
    <property type="match status" value="1"/>
</dbReference>
<evidence type="ECO:0000259" key="19">
    <source>
        <dbReference type="PROSITE" id="PS50280"/>
    </source>
</evidence>
<dbReference type="PROSITE" id="PS51722">
    <property type="entry name" value="G_TR_2"/>
    <property type="match status" value="1"/>
</dbReference>
<protein>
    <recommendedName>
        <fullName evidence="5">protein-synthesizing GTPase</fullName>
        <ecNumber evidence="5">3.6.5.3</ecNumber>
    </recommendedName>
</protein>
<evidence type="ECO:0000259" key="21">
    <source>
        <dbReference type="PROSITE" id="PS51722"/>
    </source>
</evidence>
<dbReference type="Gene3D" id="3.40.50.300">
    <property type="entry name" value="P-loop containing nucleotide triphosphate hydrolases"/>
    <property type="match status" value="2"/>
</dbReference>
<sequence>MTSNEGRAQSNLHQQDLSKLDVTKLSALSPEVISRQATINIGTIGHVAHGKSTVVKAISGVQTVRFKNELERNITIKLERLADSVINMFRDRADERDEKLFCEKLRKARKRSVQSDSDLTPHKITSKKRRTQKQEPGDYIIEKILDFKFESGKEKFYIKWKGWDDSENTWEPIENLDNCPEILKEFLINEEVKHCHQMEKLKEEISFDNLLREDNLVSRLDEFEELDLPKLKEDLILKLLCMIHLKESEELYASELVEDTRNILQLYNMCRKRCQQLMALKNWEEYLNRVDKCKKLNVENNVDLTGPPENFTYINESIPGAGVVIPNEPPIGCECEACNCRSKSCCGMQAGLFAYTVNKRLRVASGTPVYECNKACKCSSECNNRVVQKGRNVKLTIFRTSNGCGWGVKTEQKIKQGQFLCQYVGEVITFEEAEKRGREYDANGLTYLFDLDFNSVENPYVVDACNLGNVSHFINHSCDPNMGVWAVWADCLDPNLPMLALFATRDIEAGEEISFDYLQKSSDNDEDTISVSHKEEIEEDVSIPSASEATTAVSPVSPTKSRFEIQQQNMALLRNRTECYANAKIYKCDNPKCPRPTSFTSGGSSKDDNFPCLRPACTGRFQLVRHVSFVDCPGHDILMATMLNGAAVMDAALLLIAGNESCPQPQTSEHLAAIEIMKLKHIIILQNKIDLVKEGQAKEQHEQITKFVQGTVAEGAPVIPISAQLKYNIEVLCEYITKKIPVPIRDFTSPPRMIVIRSFDVNKPGCEVDDLRGGVAGGSILQGVLAVGMEIEVRPGLVSKDADGKLTCRPIFSRIVSLFAEQNELQYAVPGGLIGVGTRIEPTLCRADRLVGQVLGAVGALPGIFVKLEVSYYLLKRLLGVRTEGDKKAAKVQKLARNEALLVNIGSLSTGGRVIATKADLAKIALTSPVCTEIGEKVALSRRVENHWRLIGWGQIQGGETIEPGKN</sequence>
<evidence type="ECO:0000256" key="15">
    <source>
        <dbReference type="ARBA" id="ARBA00023328"/>
    </source>
</evidence>
<evidence type="ECO:0000313" key="23">
    <source>
        <dbReference type="Proteomes" id="UP000838878"/>
    </source>
</evidence>
<dbReference type="CDD" id="cd10542">
    <property type="entry name" value="SET_SUV39H"/>
    <property type="match status" value="1"/>
</dbReference>
<dbReference type="FunFam" id="2.40.30.10:FF:000009">
    <property type="entry name" value="Eukaryotic translation initiation factor 2 subunit gamma"/>
    <property type="match status" value="1"/>
</dbReference>
<dbReference type="GO" id="GO:0000775">
    <property type="term" value="C:chromosome, centromeric region"/>
    <property type="evidence" value="ECO:0007669"/>
    <property type="project" value="UniProtKB-SubCell"/>
</dbReference>
<dbReference type="Gene3D" id="2.40.50.40">
    <property type="match status" value="1"/>
</dbReference>
<feature type="domain" description="SET" evidence="19">
    <location>
        <begin position="393"/>
        <end position="518"/>
    </location>
</feature>
<reference evidence="22" key="1">
    <citation type="submission" date="2021-12" db="EMBL/GenBank/DDBJ databases">
        <authorList>
            <person name="Martin H S."/>
        </authorList>
    </citation>
    <scope>NUCLEOTIDE SEQUENCE</scope>
</reference>
<dbReference type="SUPFAM" id="SSF50447">
    <property type="entry name" value="Translation proteins"/>
    <property type="match status" value="1"/>
</dbReference>
<dbReference type="InterPro" id="IPR050543">
    <property type="entry name" value="eIF2G"/>
</dbReference>
<dbReference type="EC" id="3.6.5.3" evidence="5"/>
<evidence type="ECO:0000256" key="6">
    <source>
        <dbReference type="ARBA" id="ARBA00022454"/>
    </source>
</evidence>
<keyword evidence="14" id="KW-0539">Nucleus</keyword>
<keyword evidence="7" id="KW-0396">Initiation factor</keyword>
<dbReference type="SUPFAM" id="SSF54160">
    <property type="entry name" value="Chromo domain-like"/>
    <property type="match status" value="1"/>
</dbReference>
<dbReference type="InterPro" id="IPR023779">
    <property type="entry name" value="Chromodomain_CS"/>
</dbReference>
<dbReference type="SMART" id="SM00317">
    <property type="entry name" value="SET"/>
    <property type="match status" value="1"/>
</dbReference>
<keyword evidence="8" id="KW-0808">Transferase</keyword>
<dbReference type="SMART" id="SM00298">
    <property type="entry name" value="CHROMO"/>
    <property type="match status" value="1"/>
</dbReference>
<dbReference type="FunFam" id="3.40.50.300:FF:000065">
    <property type="entry name" value="Eukaryotic translation initiation factor 2 subunit gamma"/>
    <property type="match status" value="1"/>
</dbReference>
<dbReference type="GO" id="GO:0003743">
    <property type="term" value="F:translation initiation factor activity"/>
    <property type="evidence" value="ECO:0007669"/>
    <property type="project" value="UniProtKB-KW"/>
</dbReference>
<evidence type="ECO:0000256" key="14">
    <source>
        <dbReference type="ARBA" id="ARBA00023242"/>
    </source>
</evidence>
<dbReference type="Pfam" id="PF05033">
    <property type="entry name" value="Pre-SET"/>
    <property type="match status" value="1"/>
</dbReference>
<accession>A0A8J9VIH8</accession>
<dbReference type="PROSITE" id="PS50867">
    <property type="entry name" value="PRE_SET"/>
    <property type="match status" value="1"/>
</dbReference>
<dbReference type="GO" id="GO:0003924">
    <property type="term" value="F:GTPase activity"/>
    <property type="evidence" value="ECO:0007669"/>
    <property type="project" value="InterPro"/>
</dbReference>
<evidence type="ECO:0000256" key="7">
    <source>
        <dbReference type="ARBA" id="ARBA00022540"/>
    </source>
</evidence>
<evidence type="ECO:0000256" key="3">
    <source>
        <dbReference type="ARBA" id="ARBA00004584"/>
    </source>
</evidence>
<feature type="domain" description="Tr-type G" evidence="21">
    <location>
        <begin position="625"/>
        <end position="744"/>
    </location>
</feature>
<proteinExistence type="inferred from homology"/>
<dbReference type="CDD" id="cd00024">
    <property type="entry name" value="CD_CSD"/>
    <property type="match status" value="1"/>
</dbReference>
<evidence type="ECO:0000256" key="8">
    <source>
        <dbReference type="ARBA" id="ARBA00022603"/>
    </source>
</evidence>
<name>A0A8J9VIH8_9NEOP</name>